<dbReference type="AlphaFoldDB" id="A0A3D8S7T4"/>
<evidence type="ECO:0000313" key="3">
    <source>
        <dbReference type="EMBL" id="RDW82362.1"/>
    </source>
</evidence>
<dbReference type="EMBL" id="PDLM01000003">
    <property type="protein sequence ID" value="RDW82362.1"/>
    <property type="molecule type" value="Genomic_DNA"/>
</dbReference>
<dbReference type="STRING" id="1849047.A0A3D8S7T4"/>
<dbReference type="InterPro" id="IPR009486">
    <property type="entry name" value="Pur_nuclsid_perm"/>
</dbReference>
<evidence type="ECO:0000256" key="1">
    <source>
        <dbReference type="PIRNR" id="PIRNR013171"/>
    </source>
</evidence>
<keyword evidence="2" id="KW-0732">Signal</keyword>
<organism evidence="3 4">
    <name type="scientific">Coleophoma cylindrospora</name>
    <dbReference type="NCBI Taxonomy" id="1849047"/>
    <lineage>
        <taxon>Eukaryota</taxon>
        <taxon>Fungi</taxon>
        <taxon>Dikarya</taxon>
        <taxon>Ascomycota</taxon>
        <taxon>Pezizomycotina</taxon>
        <taxon>Leotiomycetes</taxon>
        <taxon>Helotiales</taxon>
        <taxon>Dermateaceae</taxon>
        <taxon>Coleophoma</taxon>
    </lineage>
</organism>
<gene>
    <name evidence="3" type="ORF">BP6252_03474</name>
</gene>
<evidence type="ECO:0000256" key="2">
    <source>
        <dbReference type="SAM" id="SignalP"/>
    </source>
</evidence>
<keyword evidence="4" id="KW-1185">Reference proteome</keyword>
<keyword evidence="1" id="KW-0813">Transport</keyword>
<dbReference type="PANTHER" id="PTHR38643:SF1">
    <property type="entry name" value="PURINE NUCLEOSIDE PERMEASE C285.05-RELATED"/>
    <property type="match status" value="1"/>
</dbReference>
<reference evidence="3 4" key="1">
    <citation type="journal article" date="2018" name="IMA Fungus">
        <title>IMA Genome-F 9: Draft genome sequence of Annulohypoxylon stygium, Aspergillus mulundensis, Berkeleyomyces basicola (syn. Thielaviopsis basicola), Ceratocystis smalleyi, two Cercospora beticola strains, Coleophoma cylindrospora, Fusarium fracticaudum, Phialophora cf. hyalina, and Morchella septimelata.</title>
        <authorList>
            <person name="Wingfield B.D."/>
            <person name="Bills G.F."/>
            <person name="Dong Y."/>
            <person name="Huang W."/>
            <person name="Nel W.J."/>
            <person name="Swalarsk-Parry B.S."/>
            <person name="Vaghefi N."/>
            <person name="Wilken P.M."/>
            <person name="An Z."/>
            <person name="de Beer Z.W."/>
            <person name="De Vos L."/>
            <person name="Chen L."/>
            <person name="Duong T.A."/>
            <person name="Gao Y."/>
            <person name="Hammerbacher A."/>
            <person name="Kikkert J.R."/>
            <person name="Li Y."/>
            <person name="Li H."/>
            <person name="Li K."/>
            <person name="Li Q."/>
            <person name="Liu X."/>
            <person name="Ma X."/>
            <person name="Naidoo K."/>
            <person name="Pethybridge S.J."/>
            <person name="Sun J."/>
            <person name="Steenkamp E.T."/>
            <person name="van der Nest M.A."/>
            <person name="van Wyk S."/>
            <person name="Wingfield M.J."/>
            <person name="Xiong C."/>
            <person name="Yue Q."/>
            <person name="Zhang X."/>
        </authorList>
    </citation>
    <scope>NUCLEOTIDE SEQUENCE [LARGE SCALE GENOMIC DNA]</scope>
    <source>
        <strain evidence="3 4">BP6252</strain>
    </source>
</reference>
<feature type="signal peptide" evidence="2">
    <location>
        <begin position="1"/>
        <end position="21"/>
    </location>
</feature>
<feature type="chain" id="PRO_5017663677" description="Purine nucleoside permease" evidence="2">
    <location>
        <begin position="22"/>
        <end position="395"/>
    </location>
</feature>
<protein>
    <recommendedName>
        <fullName evidence="5">Purine nucleoside permease</fullName>
    </recommendedName>
</protein>
<dbReference type="Pfam" id="PF06516">
    <property type="entry name" value="NUP"/>
    <property type="match status" value="1"/>
</dbReference>
<dbReference type="Proteomes" id="UP000256645">
    <property type="component" value="Unassembled WGS sequence"/>
</dbReference>
<proteinExistence type="inferred from homology"/>
<evidence type="ECO:0008006" key="5">
    <source>
        <dbReference type="Google" id="ProtNLM"/>
    </source>
</evidence>
<comment type="caution">
    <text evidence="3">The sequence shown here is derived from an EMBL/GenBank/DDBJ whole genome shotgun (WGS) entry which is preliminary data.</text>
</comment>
<dbReference type="GO" id="GO:0009116">
    <property type="term" value="P:nucleoside metabolic process"/>
    <property type="evidence" value="ECO:0007669"/>
    <property type="project" value="InterPro"/>
</dbReference>
<comment type="similarity">
    <text evidence="1">Belongs to the NUP family.</text>
</comment>
<accession>A0A3D8S7T4</accession>
<dbReference type="Gene3D" id="3.40.50.1580">
    <property type="entry name" value="Nucleoside phosphorylase domain"/>
    <property type="match status" value="1"/>
</dbReference>
<name>A0A3D8S7T4_9HELO</name>
<dbReference type="OrthoDB" id="2331083at2759"/>
<dbReference type="PANTHER" id="PTHR38643">
    <property type="entry name" value="PURINE NUCLEOSIDE PERMEASE C285.05-RELATED"/>
    <property type="match status" value="1"/>
</dbReference>
<dbReference type="GO" id="GO:0055085">
    <property type="term" value="P:transmembrane transport"/>
    <property type="evidence" value="ECO:0007669"/>
    <property type="project" value="InterPro"/>
</dbReference>
<evidence type="ECO:0000313" key="4">
    <source>
        <dbReference type="Proteomes" id="UP000256645"/>
    </source>
</evidence>
<dbReference type="InterPro" id="IPR035994">
    <property type="entry name" value="Nucleoside_phosphorylase_sf"/>
</dbReference>
<dbReference type="PIRSF" id="PIRSF013171">
    <property type="entry name" value="Pur_nuclsid_perm"/>
    <property type="match status" value="1"/>
</dbReference>
<sequence length="395" mass="41697">MLTRLLLVAGLCAAQVQKSLADSSACSATATVVPSGTSIPVTVTVTETVTAGASSASALVKPKVFIINHFALEEAAWTKPLKLTKLIAAPGFSPLFPNAKCNAAGAICQLTTGEGEINAASTISALIQSGKFDLTTTYFLVAGIAGINPACGTLGSVALQHYAVQVDLAYEIDPRELTSNYSSGYIPLGAQTPIQYPGFLYGTEVFEVNAALRDKVLSIASNVTLNDSSIAAEYRTKYTQFPASQPPKVFAGDGITSDVFWHGELLGKAFSQFAYILTNGSSTYCVTAQEDNAVLEAMLRGSVAKQVDFSRIILMRAASNFDRPPPGVTAAEQLFYTNQGGFAPSVQNLYLAGRPIIDEIVGNWDGVYGGGIEPLNYIGDIYGSIKGQKYRPDIG</sequence>
<dbReference type="GO" id="GO:0003824">
    <property type="term" value="F:catalytic activity"/>
    <property type="evidence" value="ECO:0007669"/>
    <property type="project" value="InterPro"/>
</dbReference>
<comment type="function">
    <text evidence="1">Nucleoside permease that transports adenosine and guanosine.</text>
</comment>
<dbReference type="GO" id="GO:0005783">
    <property type="term" value="C:endoplasmic reticulum"/>
    <property type="evidence" value="ECO:0007669"/>
    <property type="project" value="TreeGrafter"/>
</dbReference>